<proteinExistence type="predicted"/>
<gene>
    <name evidence="2" type="ORF">VVAX_00657</name>
</gene>
<reference evidence="2" key="1">
    <citation type="submission" date="2019-12" db="EMBL/GenBank/DDBJ databases">
        <authorList>
            <person name="Cremers G."/>
        </authorList>
    </citation>
    <scope>NUCLEOTIDE SEQUENCE</scope>
    <source>
        <strain evidence="2">Vvax</strain>
    </source>
</reference>
<sequence>MVFNPLLHPSSSKDTAMQTTKLLIAAAALSAFAMGASAEDYQGVLQFQSSASRTAVQAAGVVAAHGADPYAEGASAGVPAVVAGLSDRAQARADAIAAARAGNIYADGAGAGPSERFASTLDRATVRAQAVATAHGIDRLAL</sequence>
<feature type="chain" id="PRO_5025531787" description="Helicase SNF2" evidence="1">
    <location>
        <begin position="39"/>
        <end position="142"/>
    </location>
</feature>
<name>A0A679INZ9_VARPD</name>
<feature type="signal peptide" evidence="1">
    <location>
        <begin position="1"/>
        <end position="38"/>
    </location>
</feature>
<evidence type="ECO:0000313" key="2">
    <source>
        <dbReference type="EMBL" id="CAA2100271.1"/>
    </source>
</evidence>
<keyword evidence="1" id="KW-0732">Signal</keyword>
<accession>A0A679INZ9</accession>
<organism evidence="2">
    <name type="scientific">Variovorax paradoxus</name>
    <dbReference type="NCBI Taxonomy" id="34073"/>
    <lineage>
        <taxon>Bacteria</taxon>
        <taxon>Pseudomonadati</taxon>
        <taxon>Pseudomonadota</taxon>
        <taxon>Betaproteobacteria</taxon>
        <taxon>Burkholderiales</taxon>
        <taxon>Comamonadaceae</taxon>
        <taxon>Variovorax</taxon>
    </lineage>
</organism>
<evidence type="ECO:0008006" key="3">
    <source>
        <dbReference type="Google" id="ProtNLM"/>
    </source>
</evidence>
<dbReference type="EMBL" id="LR743507">
    <property type="protein sequence ID" value="CAA2100271.1"/>
    <property type="molecule type" value="Genomic_DNA"/>
</dbReference>
<evidence type="ECO:0000256" key="1">
    <source>
        <dbReference type="SAM" id="SignalP"/>
    </source>
</evidence>
<dbReference type="AlphaFoldDB" id="A0A679INZ9"/>
<protein>
    <recommendedName>
        <fullName evidence="3">Helicase SNF2</fullName>
    </recommendedName>
</protein>